<dbReference type="Proteomes" id="UP000243308">
    <property type="component" value="Unassembled WGS sequence"/>
</dbReference>
<gene>
    <name evidence="1" type="ORF">MVEG_11760</name>
</gene>
<keyword evidence="2" id="KW-1185">Reference proteome</keyword>
<accession>A0A086TJJ4</accession>
<reference evidence="1 2" key="1">
    <citation type="submission" date="2011-02" db="EMBL/GenBank/DDBJ databases">
        <title>The Genome Sequence of Mortierella verticillata NRRL 6337.</title>
        <authorList>
            <consortium name="The Broad Institute Genome Sequencing Platform"/>
            <person name="Russ C."/>
            <person name="Cuomo C."/>
            <person name="Burger G."/>
            <person name="Gray M.W."/>
            <person name="Holland P.W.H."/>
            <person name="King N."/>
            <person name="Lang F.B.F."/>
            <person name="Roger A.J."/>
            <person name="Ruiz-Trillo I."/>
            <person name="Young S.K."/>
            <person name="Zeng Q."/>
            <person name="Gargeya S."/>
            <person name="Alvarado L."/>
            <person name="Berlin A."/>
            <person name="Chapman S.B."/>
            <person name="Chen Z."/>
            <person name="Freedman E."/>
            <person name="Gellesch M."/>
            <person name="Goldberg J."/>
            <person name="Griggs A."/>
            <person name="Gujja S."/>
            <person name="Heilman E."/>
            <person name="Heiman D."/>
            <person name="Howarth C."/>
            <person name="Mehta T."/>
            <person name="Neiman D."/>
            <person name="Pearson M."/>
            <person name="Roberts A."/>
            <person name="Saif S."/>
            <person name="Shea T."/>
            <person name="Shenoy N."/>
            <person name="Sisk P."/>
            <person name="Stolte C."/>
            <person name="Sykes S."/>
            <person name="White J."/>
            <person name="Yandava C."/>
            <person name="Haas B."/>
            <person name="Nusbaum C."/>
            <person name="Birren B."/>
        </authorList>
    </citation>
    <scope>NUCLEOTIDE SEQUENCE [LARGE SCALE GENOMIC DNA]</scope>
    <source>
        <strain evidence="1 2">NRRL 6337</strain>
    </source>
</reference>
<protein>
    <submittedName>
        <fullName evidence="1">Uncharacterized protein</fullName>
    </submittedName>
</protein>
<evidence type="ECO:0000313" key="2">
    <source>
        <dbReference type="Proteomes" id="UP000243308"/>
    </source>
</evidence>
<dbReference type="EMBL" id="KN042433">
    <property type="protein sequence ID" value="KFH62121.1"/>
    <property type="molecule type" value="Genomic_DNA"/>
</dbReference>
<sequence>MGDWFSNGWNWDRRVEEEAKDLERQLDRKHYLSLQANAVDQLDAQLQHYTKEIRRLGDVPPVLSKFSHQTASSNTPDDWILVQVYQDHLHDLVPSTRLLAHRGPSPRLSLAQIEQHCLRHLYLSSLPPRAATPLARTDEPCMV</sequence>
<name>A0A086TJJ4_9FUNG</name>
<dbReference type="AlphaFoldDB" id="A0A086TJJ4"/>
<evidence type="ECO:0000313" key="1">
    <source>
        <dbReference type="EMBL" id="KFH62121.1"/>
    </source>
</evidence>
<organism evidence="1 2">
    <name type="scientific">Podila verticillata NRRL 6337</name>
    <dbReference type="NCBI Taxonomy" id="1069443"/>
    <lineage>
        <taxon>Eukaryota</taxon>
        <taxon>Fungi</taxon>
        <taxon>Fungi incertae sedis</taxon>
        <taxon>Mucoromycota</taxon>
        <taxon>Mortierellomycotina</taxon>
        <taxon>Mortierellomycetes</taxon>
        <taxon>Mortierellales</taxon>
        <taxon>Mortierellaceae</taxon>
        <taxon>Podila</taxon>
    </lineage>
</organism>
<proteinExistence type="predicted"/>